<dbReference type="EMBL" id="KK121734">
    <property type="protein sequence ID" value="KFM81095.1"/>
    <property type="molecule type" value="Genomic_DNA"/>
</dbReference>
<keyword evidence="2" id="KW-1185">Reference proteome</keyword>
<feature type="non-terminal residue" evidence="1">
    <location>
        <position position="206"/>
    </location>
</feature>
<evidence type="ECO:0000313" key="2">
    <source>
        <dbReference type="Proteomes" id="UP000054359"/>
    </source>
</evidence>
<dbReference type="OrthoDB" id="6430606at2759"/>
<dbReference type="AlphaFoldDB" id="A0A087UUQ6"/>
<dbReference type="Proteomes" id="UP000054359">
    <property type="component" value="Unassembled WGS sequence"/>
</dbReference>
<gene>
    <name evidence="1" type="ORF">X975_02547</name>
</gene>
<name>A0A087UUQ6_STEMI</name>
<reference evidence="1 2" key="1">
    <citation type="submission" date="2013-11" db="EMBL/GenBank/DDBJ databases">
        <title>Genome sequencing of Stegodyphus mimosarum.</title>
        <authorList>
            <person name="Bechsgaard J."/>
        </authorList>
    </citation>
    <scope>NUCLEOTIDE SEQUENCE [LARGE SCALE GENOMIC DNA]</scope>
</reference>
<proteinExistence type="predicted"/>
<evidence type="ECO:0000313" key="1">
    <source>
        <dbReference type="EMBL" id="KFM81095.1"/>
    </source>
</evidence>
<protein>
    <submittedName>
        <fullName evidence="1">Uncharacterized protein</fullName>
    </submittedName>
</protein>
<sequence length="206" mass="22268">MNKGQVCPSVNYSNEDYGYQGRQMKNKFMPGTSKAPVVNWTDIIPPPPEHPPTEMTTLPSVPINSRNLSPVKCAYQAQSYQGNFSSKPTNTTSPWSTLGRNVDNETTNTSGMFGLKGHQGLMPQRTLPQGAGIDRIFQASLTSLRSEQFPGLNRRISQNGMVGAAGFPFPFLLKSSTSGGDVQQIYSGIAALQEPGNPTNAGEDIE</sequence>
<accession>A0A087UUQ6</accession>
<organism evidence="1 2">
    <name type="scientific">Stegodyphus mimosarum</name>
    <name type="common">African social velvet spider</name>
    <dbReference type="NCBI Taxonomy" id="407821"/>
    <lineage>
        <taxon>Eukaryota</taxon>
        <taxon>Metazoa</taxon>
        <taxon>Ecdysozoa</taxon>
        <taxon>Arthropoda</taxon>
        <taxon>Chelicerata</taxon>
        <taxon>Arachnida</taxon>
        <taxon>Araneae</taxon>
        <taxon>Araneomorphae</taxon>
        <taxon>Entelegynae</taxon>
        <taxon>Eresoidea</taxon>
        <taxon>Eresidae</taxon>
        <taxon>Stegodyphus</taxon>
    </lineage>
</organism>